<evidence type="ECO:0000259" key="2">
    <source>
        <dbReference type="Pfam" id="PF01370"/>
    </source>
</evidence>
<sequence length="313" mass="32572">MGASTVAVLGATGGVGRFVCAAFARAGYDVLAVARRYTPHVYDYEFAPLDVAAADPREIAAVLDAAGVSVVVNATGSWGRTEPELVYAHVTLVERLLAALPLLSRRIRLVHIGSIHEYGPVPAGTLIDETRTPAPTTAYARTKLIGSEAVLDVTHAGVVDGVVLRAVNVCGPGTTSASFLGAVVDKLRAAIPGEVVELTVADARRDFLDVRDLADAVVRAATAPAVGRAVNIGWGVAMSMRELVGLLHTVSGLPEDAVRALDAVLESKGGGGWTQADIRLAADLLGWKPTIGLSESLRDMWEAAAVPQRAESG</sequence>
<comment type="similarity">
    <text evidence="1">Belongs to the NAD(P)-dependent epimerase/dehydratase family.</text>
</comment>
<dbReference type="Proteomes" id="UP000221961">
    <property type="component" value="Chromosome"/>
</dbReference>
<dbReference type="CDD" id="cd08946">
    <property type="entry name" value="SDR_e"/>
    <property type="match status" value="1"/>
</dbReference>
<organism evidence="3 4">
    <name type="scientific">Nocardia terpenica</name>
    <dbReference type="NCBI Taxonomy" id="455432"/>
    <lineage>
        <taxon>Bacteria</taxon>
        <taxon>Bacillati</taxon>
        <taxon>Actinomycetota</taxon>
        <taxon>Actinomycetes</taxon>
        <taxon>Mycobacteriales</taxon>
        <taxon>Nocardiaceae</taxon>
        <taxon>Nocardia</taxon>
    </lineage>
</organism>
<evidence type="ECO:0000313" key="4">
    <source>
        <dbReference type="Proteomes" id="UP000221961"/>
    </source>
</evidence>
<dbReference type="RefSeq" id="WP_098693358.1">
    <property type="nucleotide sequence ID" value="NZ_CP023778.1"/>
</dbReference>
<evidence type="ECO:0000313" key="3">
    <source>
        <dbReference type="EMBL" id="ATL66151.1"/>
    </source>
</evidence>
<dbReference type="InterPro" id="IPR001509">
    <property type="entry name" value="Epimerase_deHydtase"/>
</dbReference>
<dbReference type="KEGG" id="ntp:CRH09_07950"/>
<evidence type="ECO:0000256" key="1">
    <source>
        <dbReference type="ARBA" id="ARBA00007637"/>
    </source>
</evidence>
<dbReference type="EMBL" id="CP023778">
    <property type="protein sequence ID" value="ATL66151.1"/>
    <property type="molecule type" value="Genomic_DNA"/>
</dbReference>
<feature type="domain" description="NAD-dependent epimerase/dehydratase" evidence="2">
    <location>
        <begin position="6"/>
        <end position="233"/>
    </location>
</feature>
<dbReference type="PANTHER" id="PTHR43000">
    <property type="entry name" value="DTDP-D-GLUCOSE 4,6-DEHYDRATASE-RELATED"/>
    <property type="match status" value="1"/>
</dbReference>
<dbReference type="GeneID" id="88357364"/>
<dbReference type="Pfam" id="PF01370">
    <property type="entry name" value="Epimerase"/>
    <property type="match status" value="1"/>
</dbReference>
<dbReference type="AlphaFoldDB" id="A0A291REZ0"/>
<name>A0A291REZ0_9NOCA</name>
<gene>
    <name evidence="3" type="ORF">CRH09_07950</name>
</gene>
<accession>A0A291REZ0</accession>
<protein>
    <submittedName>
        <fullName evidence="3">NAD-dependent epimerase</fullName>
    </submittedName>
</protein>
<proteinExistence type="inferred from homology"/>
<reference evidence="3 4" key="1">
    <citation type="submission" date="2017-10" db="EMBL/GenBank/DDBJ databases">
        <title>Comparative genomics between pathogenic Norcardia.</title>
        <authorList>
            <person name="Zeng L."/>
        </authorList>
    </citation>
    <scope>NUCLEOTIDE SEQUENCE [LARGE SCALE GENOMIC DNA]</scope>
    <source>
        <strain evidence="3 4">NC_YFY_NT001</strain>
    </source>
</reference>
<dbReference type="SUPFAM" id="SSF51735">
    <property type="entry name" value="NAD(P)-binding Rossmann-fold domains"/>
    <property type="match status" value="1"/>
</dbReference>
<dbReference type="Gene3D" id="3.40.50.720">
    <property type="entry name" value="NAD(P)-binding Rossmann-like Domain"/>
    <property type="match status" value="1"/>
</dbReference>
<dbReference type="InterPro" id="IPR036291">
    <property type="entry name" value="NAD(P)-bd_dom_sf"/>
</dbReference>